<feature type="region of interest" description="Disordered" evidence="2">
    <location>
        <begin position="226"/>
        <end position="254"/>
    </location>
</feature>
<feature type="compositionally biased region" description="Polar residues" evidence="2">
    <location>
        <begin position="1"/>
        <end position="13"/>
    </location>
</feature>
<feature type="compositionally biased region" description="Polar residues" evidence="2">
    <location>
        <begin position="773"/>
        <end position="823"/>
    </location>
</feature>
<dbReference type="PANTHER" id="PTHR16116">
    <property type="entry name" value="ZINC FINGER PROTEIN 839"/>
    <property type="match status" value="1"/>
</dbReference>
<feature type="compositionally biased region" description="Polar residues" evidence="2">
    <location>
        <begin position="163"/>
        <end position="179"/>
    </location>
</feature>
<accession>A0AAJ7L4V0</accession>
<evidence type="ECO:0000313" key="4">
    <source>
        <dbReference type="Proteomes" id="UP000694867"/>
    </source>
</evidence>
<dbReference type="GeneID" id="100900174"/>
<keyword evidence="1" id="KW-0862">Zinc</keyword>
<dbReference type="KEGG" id="goe:100900174"/>
<keyword evidence="4" id="KW-1185">Reference proteome</keyword>
<feature type="region of interest" description="Disordered" evidence="2">
    <location>
        <begin position="99"/>
        <end position="179"/>
    </location>
</feature>
<dbReference type="PANTHER" id="PTHR16116:SF5">
    <property type="entry name" value="ZINC FINGER PROTEIN 839"/>
    <property type="match status" value="1"/>
</dbReference>
<dbReference type="PROSITE" id="PS00028">
    <property type="entry name" value="ZINC_FINGER_C2H2_1"/>
    <property type="match status" value="1"/>
</dbReference>
<dbReference type="RefSeq" id="XP_018495731.1">
    <property type="nucleotide sequence ID" value="XM_018640215.2"/>
</dbReference>
<dbReference type="InterPro" id="IPR013087">
    <property type="entry name" value="Znf_C2H2_type"/>
</dbReference>
<keyword evidence="1" id="KW-0479">Metal-binding</keyword>
<feature type="region of interest" description="Disordered" evidence="2">
    <location>
        <begin position="366"/>
        <end position="394"/>
    </location>
</feature>
<proteinExistence type="predicted"/>
<dbReference type="Proteomes" id="UP000694867">
    <property type="component" value="Unplaced"/>
</dbReference>
<evidence type="ECO:0000313" key="5">
    <source>
        <dbReference type="RefSeq" id="XP_018495731.1"/>
    </source>
</evidence>
<evidence type="ECO:0000256" key="1">
    <source>
        <dbReference type="PROSITE-ProRule" id="PRU00042"/>
    </source>
</evidence>
<name>A0AAJ7L4V0_9ACAR</name>
<dbReference type="InterPro" id="IPR039946">
    <property type="entry name" value="ZN839"/>
</dbReference>
<dbReference type="Pfam" id="PF15961">
    <property type="entry name" value="DUF4764"/>
    <property type="match status" value="1"/>
</dbReference>
<organism evidence="4 5">
    <name type="scientific">Galendromus occidentalis</name>
    <name type="common">western predatory mite</name>
    <dbReference type="NCBI Taxonomy" id="34638"/>
    <lineage>
        <taxon>Eukaryota</taxon>
        <taxon>Metazoa</taxon>
        <taxon>Ecdysozoa</taxon>
        <taxon>Arthropoda</taxon>
        <taxon>Chelicerata</taxon>
        <taxon>Arachnida</taxon>
        <taxon>Acari</taxon>
        <taxon>Parasitiformes</taxon>
        <taxon>Mesostigmata</taxon>
        <taxon>Gamasina</taxon>
        <taxon>Phytoseioidea</taxon>
        <taxon>Phytoseiidae</taxon>
        <taxon>Typhlodrominae</taxon>
        <taxon>Galendromus</taxon>
    </lineage>
</organism>
<protein>
    <submittedName>
        <fullName evidence="5">Uncharacterized protein LOC100900174</fullName>
    </submittedName>
</protein>
<dbReference type="PROSITE" id="PS50157">
    <property type="entry name" value="ZINC_FINGER_C2H2_2"/>
    <property type="match status" value="1"/>
</dbReference>
<dbReference type="AlphaFoldDB" id="A0AAJ7L4V0"/>
<feature type="region of interest" description="Disordered" evidence="2">
    <location>
        <begin position="763"/>
        <end position="842"/>
    </location>
</feature>
<dbReference type="GO" id="GO:0008270">
    <property type="term" value="F:zinc ion binding"/>
    <property type="evidence" value="ECO:0007669"/>
    <property type="project" value="UniProtKB-KW"/>
</dbReference>
<gene>
    <name evidence="5" type="primary">LOC100900174</name>
</gene>
<feature type="compositionally biased region" description="Polar residues" evidence="2">
    <location>
        <begin position="62"/>
        <end position="78"/>
    </location>
</feature>
<sequence>MPQNSVTRSSESTGDVEMTDKQDESMDVSAPIDVESKGKESAASSAPEISDVGGDMDAMESQAGNSSDCAAGDESSSMIAVDENGRIIATGAEAERLIAAHQAMQEQQLQQDEQQQLEQPGTSASSAEQQEPTTQASENLVNDEDQLYQSTADQQMMEAATGEPSSESLEGSAANASAQPTDILQQAFEASGADTAADAEAATANPPAELTPGELVEQAVAQVHGNEGNQAEGASTAPKVEQQENTPPLGSCDNPIQIIQQGNTYHSTQTLSQEQLQQIAHVLQQQQVAKAIKNGGSAVVFNPATNTRIIYRVIYPNGAERKDKAATPNRITKTTKIVKQHPKGYKGRGRPAKRYFFRRFDDDINPEGSSMSKEEREALKKQVPRTRSGRISRPPSYMVRDYKRIHHLDFHEEPPPDNSDGGYSDIEVEVGEDGVKRKRRKLVLGTDLSLTGKPKRYRCPQCDHAYISSIRLSKHFRDRQHGDPDNIPPPVNVEDFVETEPEEDDEEVIPNLFYRRRSYVDMVSSRKKNRLRDALRQCNDKEVLDVCLHRVAKASTMWQILLAKSEEGDPPRPDVSTMLVHLETLLQQTEKLGKNFLIPTDGKQEDSEDMVELIDEMVSAALGNRKPGVYRVLPEAYEPELDFLVKPNYQSRPRDVVRKSPIKAQIIHRPKEVVRSVIMTGPSRSTTAPTPSSNVIVNNRPTPVALTKSTSHPIMQPPNIVRRVGNTKSYVPNASNVTMTPQKFTPAIISAPRMQFRVVTAAPRAGARPGTSLLKNSNPHRSGGSITRVTPQSVRGTTILTPPSVTPAQHIQQQIHAGSSSGVTVVHHHHHQQHLQQQQQQQQQHQQQQQQLQQQLQQQQQQQQMNQSEAENDQEHEEVSLVVGEVYEDENGQPVVINEDGTITPVSVQHVEAPAEQQQTAVQDIKVDQEDETLLQEGAALEQAIMRGEETTTATVTAVIGEGDAAVALALTTDANGDVVKQIMLTDGQVLGTCTTNGELSLSDGVNLLQQEDGSAALQFIQGNIQVPLETVRALFTMEQQSAAQEG</sequence>
<feature type="region of interest" description="Disordered" evidence="2">
    <location>
        <begin position="1"/>
        <end position="78"/>
    </location>
</feature>
<dbReference type="InterPro" id="IPR031885">
    <property type="entry name" value="DUF4764"/>
</dbReference>
<evidence type="ECO:0000256" key="2">
    <source>
        <dbReference type="SAM" id="MobiDB-lite"/>
    </source>
</evidence>
<feature type="domain" description="C2H2-type" evidence="3">
    <location>
        <begin position="457"/>
        <end position="486"/>
    </location>
</feature>
<feature type="compositionally biased region" description="Low complexity" evidence="2">
    <location>
        <begin position="105"/>
        <end position="119"/>
    </location>
</feature>
<evidence type="ECO:0000259" key="3">
    <source>
        <dbReference type="PROSITE" id="PS50157"/>
    </source>
</evidence>
<reference evidence="5" key="1">
    <citation type="submission" date="2025-08" db="UniProtKB">
        <authorList>
            <consortium name="RefSeq"/>
        </authorList>
    </citation>
    <scope>IDENTIFICATION</scope>
</reference>
<feature type="compositionally biased region" description="Polar residues" evidence="2">
    <location>
        <begin position="120"/>
        <end position="140"/>
    </location>
</feature>
<keyword evidence="1" id="KW-0863">Zinc-finger</keyword>